<keyword evidence="3 5" id="KW-1133">Transmembrane helix</keyword>
<name>A0ABT3ZJ82_9BURK</name>
<protein>
    <submittedName>
        <fullName evidence="7">MFS transporter</fullName>
    </submittedName>
</protein>
<feature type="transmembrane region" description="Helical" evidence="5">
    <location>
        <begin position="304"/>
        <end position="324"/>
    </location>
</feature>
<dbReference type="CDD" id="cd17393">
    <property type="entry name" value="MFS_MosC_like"/>
    <property type="match status" value="1"/>
</dbReference>
<evidence type="ECO:0000256" key="4">
    <source>
        <dbReference type="ARBA" id="ARBA00023136"/>
    </source>
</evidence>
<dbReference type="PANTHER" id="PTHR23514:SF13">
    <property type="entry name" value="INNER MEMBRANE PROTEIN YBJJ"/>
    <property type="match status" value="1"/>
</dbReference>
<feature type="transmembrane region" description="Helical" evidence="5">
    <location>
        <begin position="246"/>
        <end position="266"/>
    </location>
</feature>
<evidence type="ECO:0000256" key="2">
    <source>
        <dbReference type="ARBA" id="ARBA00022692"/>
    </source>
</evidence>
<feature type="transmembrane region" description="Helical" evidence="5">
    <location>
        <begin position="86"/>
        <end position="106"/>
    </location>
</feature>
<dbReference type="PROSITE" id="PS50850">
    <property type="entry name" value="MFS"/>
    <property type="match status" value="1"/>
</dbReference>
<gene>
    <name evidence="7" type="ORF">OVY01_04940</name>
</gene>
<proteinExistence type="predicted"/>
<feature type="transmembrane region" description="Helical" evidence="5">
    <location>
        <begin position="112"/>
        <end position="135"/>
    </location>
</feature>
<feature type="transmembrane region" description="Helical" evidence="5">
    <location>
        <begin position="336"/>
        <end position="358"/>
    </location>
</feature>
<feature type="transmembrane region" description="Helical" evidence="5">
    <location>
        <begin position="278"/>
        <end position="298"/>
    </location>
</feature>
<feature type="transmembrane region" description="Helical" evidence="5">
    <location>
        <begin position="22"/>
        <end position="42"/>
    </location>
</feature>
<dbReference type="SUPFAM" id="SSF103473">
    <property type="entry name" value="MFS general substrate transporter"/>
    <property type="match status" value="1"/>
</dbReference>
<dbReference type="PANTHER" id="PTHR23514">
    <property type="entry name" value="BYPASS OF STOP CODON PROTEIN 6"/>
    <property type="match status" value="1"/>
</dbReference>
<feature type="transmembrane region" description="Helical" evidence="5">
    <location>
        <begin position="174"/>
        <end position="195"/>
    </location>
</feature>
<keyword evidence="4 5" id="KW-0472">Membrane</keyword>
<dbReference type="Gene3D" id="1.20.1250.20">
    <property type="entry name" value="MFS general substrate transporter like domains"/>
    <property type="match status" value="2"/>
</dbReference>
<dbReference type="Proteomes" id="UP001082899">
    <property type="component" value="Unassembled WGS sequence"/>
</dbReference>
<feature type="transmembrane region" description="Helical" evidence="5">
    <location>
        <begin position="207"/>
        <end position="226"/>
    </location>
</feature>
<feature type="transmembrane region" description="Helical" evidence="5">
    <location>
        <begin position="54"/>
        <end position="74"/>
    </location>
</feature>
<sequence length="387" mass="38670">MVSRELPNPSPPRPVPGRPAQFSTRIAFFVAGFGVSAWAPLVPFAKARAGLDDGALGLLLLCIGVGSILAMPVAGGLASRFGCRRVIGCAALAMCAMLPLLAVVAVLPLLAIALFLFGVALGCLDCTVNIQAVIVERASGKTMMSGFHGLYSLGGIVGAAGMTGLLSAGVPPPGAALCVSALAAIATVRAAAQALDYGSARSGPAFAMPRGIVLFIGVLCFIVFLTEGAMLDWSAVFLSSVRQVPSAYAGLGYVAFAATMTAGRLTGDAVVSRFGKHAVVAGGALLAAAGLALATTVPGWPATLAGYALVGAGCANIVPVMYSLCGRQTTMPENIAVPAISTLGYAGILAGPALIGFLAHGTSLSFALFGVAALLLGVAASARLLRI</sequence>
<evidence type="ECO:0000313" key="7">
    <source>
        <dbReference type="EMBL" id="MCY0386593.1"/>
    </source>
</evidence>
<dbReference type="EMBL" id="JAPMXC010000001">
    <property type="protein sequence ID" value="MCY0386593.1"/>
    <property type="molecule type" value="Genomic_DNA"/>
</dbReference>
<reference evidence="7" key="1">
    <citation type="submission" date="2022-11" db="EMBL/GenBank/DDBJ databases">
        <title>Robbsia betulipollinis sp. nov., isolated from pollen of birch (Betula pendula).</title>
        <authorList>
            <person name="Shi H."/>
            <person name="Ambika Manirajan B."/>
            <person name="Ratering S."/>
            <person name="Geissler-Plaum R."/>
            <person name="Schnell S."/>
        </authorList>
    </citation>
    <scope>NUCLEOTIDE SEQUENCE</scope>
    <source>
        <strain evidence="7">Bb-Pol-6</strain>
    </source>
</reference>
<feature type="domain" description="Major facilitator superfamily (MFS) profile" evidence="6">
    <location>
        <begin position="212"/>
        <end position="387"/>
    </location>
</feature>
<dbReference type="RefSeq" id="WP_267846096.1">
    <property type="nucleotide sequence ID" value="NZ_JAPMXC010000001.1"/>
</dbReference>
<evidence type="ECO:0000256" key="3">
    <source>
        <dbReference type="ARBA" id="ARBA00022989"/>
    </source>
</evidence>
<dbReference type="InterPro" id="IPR036259">
    <property type="entry name" value="MFS_trans_sf"/>
</dbReference>
<organism evidence="7 8">
    <name type="scientific">Robbsia betulipollinis</name>
    <dbReference type="NCBI Taxonomy" id="2981849"/>
    <lineage>
        <taxon>Bacteria</taxon>
        <taxon>Pseudomonadati</taxon>
        <taxon>Pseudomonadota</taxon>
        <taxon>Betaproteobacteria</taxon>
        <taxon>Burkholderiales</taxon>
        <taxon>Burkholderiaceae</taxon>
        <taxon>Robbsia</taxon>
    </lineage>
</organism>
<feature type="transmembrane region" description="Helical" evidence="5">
    <location>
        <begin position="364"/>
        <end position="385"/>
    </location>
</feature>
<comment type="subcellular location">
    <subcellularLocation>
        <location evidence="1">Membrane</location>
        <topology evidence="1">Multi-pass membrane protein</topology>
    </subcellularLocation>
</comment>
<comment type="caution">
    <text evidence="7">The sequence shown here is derived from an EMBL/GenBank/DDBJ whole genome shotgun (WGS) entry which is preliminary data.</text>
</comment>
<keyword evidence="2 5" id="KW-0812">Transmembrane</keyword>
<evidence type="ECO:0000256" key="5">
    <source>
        <dbReference type="SAM" id="Phobius"/>
    </source>
</evidence>
<evidence type="ECO:0000256" key="1">
    <source>
        <dbReference type="ARBA" id="ARBA00004141"/>
    </source>
</evidence>
<keyword evidence="8" id="KW-1185">Reference proteome</keyword>
<accession>A0ABT3ZJ82</accession>
<feature type="transmembrane region" description="Helical" evidence="5">
    <location>
        <begin position="147"/>
        <end position="168"/>
    </location>
</feature>
<dbReference type="InterPro" id="IPR051788">
    <property type="entry name" value="MFS_Transporter"/>
</dbReference>
<evidence type="ECO:0000259" key="6">
    <source>
        <dbReference type="PROSITE" id="PS50850"/>
    </source>
</evidence>
<evidence type="ECO:0000313" key="8">
    <source>
        <dbReference type="Proteomes" id="UP001082899"/>
    </source>
</evidence>
<dbReference type="InterPro" id="IPR020846">
    <property type="entry name" value="MFS_dom"/>
</dbReference>